<sequence>MQLPLATTHNARVTHAARAAPTCTSSATRWVLELRGCARDGGGGERNERMCMCVCRRRVRTRPDRRQNMSSEGQATDGDGMRRHREQSHRIFESGEDLFSRWDPQYEGKL</sequence>
<proteinExistence type="predicted"/>
<reference evidence="2" key="1">
    <citation type="submission" date="2020-05" db="EMBL/GenBank/DDBJ databases">
        <title>Mycena genomes resolve the evolution of fungal bioluminescence.</title>
        <authorList>
            <person name="Tsai I.J."/>
        </authorList>
    </citation>
    <scope>NUCLEOTIDE SEQUENCE</scope>
    <source>
        <strain evidence="2">160909Yilan</strain>
    </source>
</reference>
<keyword evidence="3" id="KW-1185">Reference proteome</keyword>
<gene>
    <name evidence="2" type="ORF">MSAN_00205900</name>
</gene>
<protein>
    <submittedName>
        <fullName evidence="2">Uncharacterized protein</fullName>
    </submittedName>
</protein>
<evidence type="ECO:0000313" key="3">
    <source>
        <dbReference type="Proteomes" id="UP000623467"/>
    </source>
</evidence>
<accession>A0A8H6ZI76</accession>
<feature type="region of interest" description="Disordered" evidence="1">
    <location>
        <begin position="62"/>
        <end position="96"/>
    </location>
</feature>
<evidence type="ECO:0000256" key="1">
    <source>
        <dbReference type="SAM" id="MobiDB-lite"/>
    </source>
</evidence>
<name>A0A8H6ZI76_9AGAR</name>
<comment type="caution">
    <text evidence="2">The sequence shown here is derived from an EMBL/GenBank/DDBJ whole genome shotgun (WGS) entry which is preliminary data.</text>
</comment>
<organism evidence="2 3">
    <name type="scientific">Mycena sanguinolenta</name>
    <dbReference type="NCBI Taxonomy" id="230812"/>
    <lineage>
        <taxon>Eukaryota</taxon>
        <taxon>Fungi</taxon>
        <taxon>Dikarya</taxon>
        <taxon>Basidiomycota</taxon>
        <taxon>Agaricomycotina</taxon>
        <taxon>Agaricomycetes</taxon>
        <taxon>Agaricomycetidae</taxon>
        <taxon>Agaricales</taxon>
        <taxon>Marasmiineae</taxon>
        <taxon>Mycenaceae</taxon>
        <taxon>Mycena</taxon>
    </lineage>
</organism>
<dbReference type="EMBL" id="JACAZH010000001">
    <property type="protein sequence ID" value="KAF7377824.1"/>
    <property type="molecule type" value="Genomic_DNA"/>
</dbReference>
<dbReference type="Proteomes" id="UP000623467">
    <property type="component" value="Unassembled WGS sequence"/>
</dbReference>
<dbReference type="AlphaFoldDB" id="A0A8H6ZI76"/>
<evidence type="ECO:0000313" key="2">
    <source>
        <dbReference type="EMBL" id="KAF7377824.1"/>
    </source>
</evidence>